<feature type="domain" description="UvrD-like helicase ATP-binding" evidence="12">
    <location>
        <begin position="1"/>
        <end position="283"/>
    </location>
</feature>
<evidence type="ECO:0000256" key="4">
    <source>
        <dbReference type="ARBA" id="ARBA00022806"/>
    </source>
</evidence>
<comment type="caution">
    <text evidence="14">The sequence shown here is derived from an EMBL/GenBank/DDBJ whole genome shotgun (WGS) entry which is preliminary data.</text>
</comment>
<evidence type="ECO:0000256" key="5">
    <source>
        <dbReference type="ARBA" id="ARBA00022840"/>
    </source>
</evidence>
<sequence length="624" mass="73431">MNLSKEQMKAMQHIKGPALVLAVPGSGKTTVLIHRTANLILNHKVHPDRILSITFSRASARDMKNRFNSLYGDISHIPVYFSTIHSFSYSVIREYAYKNRIKYTLIEDNKKNLNKYNILKNIYFSINNEYVADEKLETIINSIGYIKNMLITPEKFLSQYKINISNFKQIYRSYESYKRNNNLLDFDDMLTLAIEILNKDNHLLNKYRNRFQYIQVDEGQDTSKAQIEIIKIISHPKNNLFIVADDDQSIYGFRGAYPKGLFEFSKIYKNGKVFYMEQNYRSTKNIVNISNKFIKQNSLRYNKNIFTENDYLEPISIVKVNTVEEQYKYLLDDINSHKDYANTAILYRNNISAIGIIEYLDRDDLPFYMRDNKMNFFNHWIIDDILCFLKLAQNPTDIKAFENIYFKMKGFISKKQLNYIKTLNYNQSIFDRLLNCPGINSFYKENFLELKMDFKKLSKLPPSEGISYIEKNLKYKDYLKESCIKSKYTIDTLMTMLYFLKIIASKVKNLNELTGRIRYLEYITNKSTENKDGITLSTVHSAKGLEFERVYIVDLIDGDFPSTTSIDNFLKGNIESLEEERRLFYVGMTRAKKYLSLITINNRNGKEVKPSRFITELENLITQD</sequence>
<dbReference type="GO" id="GO:0003677">
    <property type="term" value="F:DNA binding"/>
    <property type="evidence" value="ECO:0007669"/>
    <property type="project" value="UniProtKB-KW"/>
</dbReference>
<dbReference type="InterPro" id="IPR000212">
    <property type="entry name" value="DNA_helicase_UvrD/REP"/>
</dbReference>
<evidence type="ECO:0000256" key="3">
    <source>
        <dbReference type="ARBA" id="ARBA00022801"/>
    </source>
</evidence>
<keyword evidence="5 11" id="KW-0067">ATP-binding</keyword>
<dbReference type="InterPro" id="IPR013986">
    <property type="entry name" value="DExx_box_DNA_helicase_dom_sf"/>
</dbReference>
<keyword evidence="7" id="KW-0413">Isomerase</keyword>
<comment type="catalytic activity">
    <reaction evidence="10">
        <text>ATP + H2O = ADP + phosphate + H(+)</text>
        <dbReference type="Rhea" id="RHEA:13065"/>
        <dbReference type="ChEBI" id="CHEBI:15377"/>
        <dbReference type="ChEBI" id="CHEBI:15378"/>
        <dbReference type="ChEBI" id="CHEBI:30616"/>
        <dbReference type="ChEBI" id="CHEBI:43474"/>
        <dbReference type="ChEBI" id="CHEBI:456216"/>
        <dbReference type="EC" id="5.6.2.4"/>
    </reaction>
</comment>
<protein>
    <recommendedName>
        <fullName evidence="9">DNA 3'-5' helicase</fullName>
        <ecNumber evidence="9">5.6.2.4</ecNumber>
    </recommendedName>
</protein>
<dbReference type="Pfam" id="PF00580">
    <property type="entry name" value="UvrD-helicase"/>
    <property type="match status" value="1"/>
</dbReference>
<dbReference type="GO" id="GO:0005524">
    <property type="term" value="F:ATP binding"/>
    <property type="evidence" value="ECO:0007669"/>
    <property type="project" value="UniProtKB-UniRule"/>
</dbReference>
<dbReference type="InterPro" id="IPR027417">
    <property type="entry name" value="P-loop_NTPase"/>
</dbReference>
<dbReference type="EC" id="5.6.2.4" evidence="9"/>
<dbReference type="CDD" id="cd17932">
    <property type="entry name" value="DEXQc_UvrD"/>
    <property type="match status" value="1"/>
</dbReference>
<reference evidence="14 15" key="1">
    <citation type="submission" date="2019-03" db="EMBL/GenBank/DDBJ databases">
        <title>Genomic Encyclopedia of Type Strains, Phase IV (KMG-IV): sequencing the most valuable type-strain genomes for metagenomic binning, comparative biology and taxonomic classification.</title>
        <authorList>
            <person name="Goeker M."/>
        </authorList>
    </citation>
    <scope>NUCLEOTIDE SEQUENCE [LARGE SCALE GENOMIC DNA]</scope>
    <source>
        <strain evidence="14 15">DSM 26752</strain>
    </source>
</reference>
<evidence type="ECO:0000313" key="15">
    <source>
        <dbReference type="Proteomes" id="UP000294567"/>
    </source>
</evidence>
<dbReference type="GO" id="GO:0005829">
    <property type="term" value="C:cytosol"/>
    <property type="evidence" value="ECO:0007669"/>
    <property type="project" value="TreeGrafter"/>
</dbReference>
<dbReference type="GO" id="GO:0033202">
    <property type="term" value="C:DNA helicase complex"/>
    <property type="evidence" value="ECO:0007669"/>
    <property type="project" value="TreeGrafter"/>
</dbReference>
<dbReference type="OrthoDB" id="9810135at2"/>
<dbReference type="AlphaFoldDB" id="A0A4R3KZ06"/>
<feature type="domain" description="UvrD-like helicase C-terminal" evidence="13">
    <location>
        <begin position="284"/>
        <end position="544"/>
    </location>
</feature>
<keyword evidence="4 11" id="KW-0347">Helicase</keyword>
<dbReference type="PROSITE" id="PS51217">
    <property type="entry name" value="UVRD_HELICASE_CTER"/>
    <property type="match status" value="1"/>
</dbReference>
<evidence type="ECO:0000256" key="8">
    <source>
        <dbReference type="ARBA" id="ARBA00034617"/>
    </source>
</evidence>
<evidence type="ECO:0000256" key="9">
    <source>
        <dbReference type="ARBA" id="ARBA00034808"/>
    </source>
</evidence>
<gene>
    <name evidence="14" type="ORF">EDD65_10338</name>
</gene>
<accession>A0A4R3KZ06</accession>
<evidence type="ECO:0000256" key="1">
    <source>
        <dbReference type="ARBA" id="ARBA00009922"/>
    </source>
</evidence>
<dbReference type="InterPro" id="IPR014017">
    <property type="entry name" value="DNA_helicase_UvrD-like_C"/>
</dbReference>
<dbReference type="Gene3D" id="3.40.50.300">
    <property type="entry name" value="P-loop containing nucleotide triphosphate hydrolases"/>
    <property type="match status" value="2"/>
</dbReference>
<dbReference type="SUPFAM" id="SSF52540">
    <property type="entry name" value="P-loop containing nucleoside triphosphate hydrolases"/>
    <property type="match status" value="1"/>
</dbReference>
<evidence type="ECO:0000313" key="14">
    <source>
        <dbReference type="EMBL" id="TCS90734.1"/>
    </source>
</evidence>
<dbReference type="Proteomes" id="UP000294567">
    <property type="component" value="Unassembled WGS sequence"/>
</dbReference>
<keyword evidence="15" id="KW-1185">Reference proteome</keyword>
<evidence type="ECO:0000256" key="2">
    <source>
        <dbReference type="ARBA" id="ARBA00022741"/>
    </source>
</evidence>
<feature type="binding site" evidence="11">
    <location>
        <begin position="22"/>
        <end position="29"/>
    </location>
    <ligand>
        <name>ATP</name>
        <dbReference type="ChEBI" id="CHEBI:30616"/>
    </ligand>
</feature>
<keyword evidence="2 11" id="KW-0547">Nucleotide-binding</keyword>
<keyword evidence="3 11" id="KW-0378">Hydrolase</keyword>
<dbReference type="GO" id="GO:0016887">
    <property type="term" value="F:ATP hydrolysis activity"/>
    <property type="evidence" value="ECO:0007669"/>
    <property type="project" value="RHEA"/>
</dbReference>
<dbReference type="RefSeq" id="WP_132026348.1">
    <property type="nucleotide sequence ID" value="NZ_CP068564.1"/>
</dbReference>
<dbReference type="PANTHER" id="PTHR11070:SF2">
    <property type="entry name" value="ATP-DEPENDENT DNA HELICASE SRS2"/>
    <property type="match status" value="1"/>
</dbReference>
<dbReference type="Pfam" id="PF13361">
    <property type="entry name" value="UvrD_C"/>
    <property type="match status" value="1"/>
</dbReference>
<dbReference type="PANTHER" id="PTHR11070">
    <property type="entry name" value="UVRD / RECB / PCRA DNA HELICASE FAMILY MEMBER"/>
    <property type="match status" value="1"/>
</dbReference>
<evidence type="ECO:0000256" key="10">
    <source>
        <dbReference type="ARBA" id="ARBA00048988"/>
    </source>
</evidence>
<evidence type="ECO:0000256" key="7">
    <source>
        <dbReference type="ARBA" id="ARBA00023235"/>
    </source>
</evidence>
<comment type="catalytic activity">
    <reaction evidence="8">
        <text>Couples ATP hydrolysis with the unwinding of duplex DNA by translocating in the 3'-5' direction.</text>
        <dbReference type="EC" id="5.6.2.4"/>
    </reaction>
</comment>
<dbReference type="GO" id="GO:0000725">
    <property type="term" value="P:recombinational repair"/>
    <property type="evidence" value="ECO:0007669"/>
    <property type="project" value="TreeGrafter"/>
</dbReference>
<comment type="similarity">
    <text evidence="1">Belongs to the helicase family. UvrD subfamily.</text>
</comment>
<dbReference type="CDD" id="cd18807">
    <property type="entry name" value="SF1_C_UvrD"/>
    <property type="match status" value="1"/>
</dbReference>
<dbReference type="EMBL" id="SMAE01000003">
    <property type="protein sequence ID" value="TCS90734.1"/>
    <property type="molecule type" value="Genomic_DNA"/>
</dbReference>
<dbReference type="Gene3D" id="1.10.10.160">
    <property type="match status" value="1"/>
</dbReference>
<name>A0A4R3KZ06_9FIRM</name>
<evidence type="ECO:0000259" key="13">
    <source>
        <dbReference type="PROSITE" id="PS51217"/>
    </source>
</evidence>
<evidence type="ECO:0000256" key="11">
    <source>
        <dbReference type="PROSITE-ProRule" id="PRU00560"/>
    </source>
</evidence>
<proteinExistence type="inferred from homology"/>
<keyword evidence="6" id="KW-0238">DNA-binding</keyword>
<dbReference type="Gene3D" id="1.10.486.10">
    <property type="entry name" value="PCRA, domain 4"/>
    <property type="match status" value="1"/>
</dbReference>
<dbReference type="InterPro" id="IPR014016">
    <property type="entry name" value="UvrD-like_ATP-bd"/>
</dbReference>
<organism evidence="14 15">
    <name type="scientific">Keratinibaculum paraultunense</name>
    <dbReference type="NCBI Taxonomy" id="1278232"/>
    <lineage>
        <taxon>Bacteria</taxon>
        <taxon>Bacillati</taxon>
        <taxon>Bacillota</taxon>
        <taxon>Tissierellia</taxon>
        <taxon>Tissierellales</taxon>
        <taxon>Tepidimicrobiaceae</taxon>
        <taxon>Keratinibaculum</taxon>
    </lineage>
</organism>
<evidence type="ECO:0000256" key="6">
    <source>
        <dbReference type="ARBA" id="ARBA00023125"/>
    </source>
</evidence>
<evidence type="ECO:0000259" key="12">
    <source>
        <dbReference type="PROSITE" id="PS51198"/>
    </source>
</evidence>
<dbReference type="PROSITE" id="PS51198">
    <property type="entry name" value="UVRD_HELICASE_ATP_BIND"/>
    <property type="match status" value="1"/>
</dbReference>
<dbReference type="GO" id="GO:0043138">
    <property type="term" value="F:3'-5' DNA helicase activity"/>
    <property type="evidence" value="ECO:0007669"/>
    <property type="project" value="UniProtKB-EC"/>
</dbReference>